<evidence type="ECO:0000256" key="2">
    <source>
        <dbReference type="ARBA" id="ARBA00023186"/>
    </source>
</evidence>
<keyword evidence="2" id="KW-0143">Chaperone</keyword>
<sequence length="187" mass="21718">MYQCINHLPPTYYSLFPNTLPLGPPPSGPFDLDPRALRQEFFKLQQLTHPDTVTDPTLKRQAEGGSAYLNRAYSTLLSPLHRAQYILQLRGIDVAEDENLKMDDQELLMEVLEAREEIEEAQSEEDLWPMKVINEERIRGSLKRLGELFKEDDLENAKVETVRLRYWVNIRESLNSWEKGKPVVLAH</sequence>
<evidence type="ECO:0000313" key="6">
    <source>
        <dbReference type="Proteomes" id="UP000277580"/>
    </source>
</evidence>
<dbReference type="InterPro" id="IPR004640">
    <property type="entry name" value="HscB"/>
</dbReference>
<dbReference type="InterPro" id="IPR009073">
    <property type="entry name" value="HscB_oligo_C"/>
</dbReference>
<feature type="coiled-coil region" evidence="3">
    <location>
        <begin position="95"/>
        <end position="124"/>
    </location>
</feature>
<dbReference type="SUPFAM" id="SSF46565">
    <property type="entry name" value="Chaperone J-domain"/>
    <property type="match status" value="1"/>
</dbReference>
<dbReference type="GO" id="GO:0001671">
    <property type="term" value="F:ATPase activator activity"/>
    <property type="evidence" value="ECO:0007669"/>
    <property type="project" value="InterPro"/>
</dbReference>
<dbReference type="SUPFAM" id="SSF47144">
    <property type="entry name" value="HSC20 (HSCB), C-terminal oligomerisation domain"/>
    <property type="match status" value="1"/>
</dbReference>
<reference evidence="5 6" key="1">
    <citation type="journal article" date="2018" name="Nat. Ecol. Evol.">
        <title>Pezizomycetes genomes reveal the molecular basis of ectomycorrhizal truffle lifestyle.</title>
        <authorList>
            <person name="Murat C."/>
            <person name="Payen T."/>
            <person name="Noel B."/>
            <person name="Kuo A."/>
            <person name="Morin E."/>
            <person name="Chen J."/>
            <person name="Kohler A."/>
            <person name="Krizsan K."/>
            <person name="Balestrini R."/>
            <person name="Da Silva C."/>
            <person name="Montanini B."/>
            <person name="Hainaut M."/>
            <person name="Levati E."/>
            <person name="Barry K.W."/>
            <person name="Belfiori B."/>
            <person name="Cichocki N."/>
            <person name="Clum A."/>
            <person name="Dockter R.B."/>
            <person name="Fauchery L."/>
            <person name="Guy J."/>
            <person name="Iotti M."/>
            <person name="Le Tacon F."/>
            <person name="Lindquist E.A."/>
            <person name="Lipzen A."/>
            <person name="Malagnac F."/>
            <person name="Mello A."/>
            <person name="Molinier V."/>
            <person name="Miyauchi S."/>
            <person name="Poulain J."/>
            <person name="Riccioni C."/>
            <person name="Rubini A."/>
            <person name="Sitrit Y."/>
            <person name="Splivallo R."/>
            <person name="Traeger S."/>
            <person name="Wang M."/>
            <person name="Zifcakova L."/>
            <person name="Wipf D."/>
            <person name="Zambonelli A."/>
            <person name="Paolocci F."/>
            <person name="Nowrousian M."/>
            <person name="Ottonello S."/>
            <person name="Baldrian P."/>
            <person name="Spatafora J.W."/>
            <person name="Henrissat B."/>
            <person name="Nagy L.G."/>
            <person name="Aury J.M."/>
            <person name="Wincker P."/>
            <person name="Grigoriev I.V."/>
            <person name="Bonfante P."/>
            <person name="Martin F.M."/>
        </authorList>
    </citation>
    <scope>NUCLEOTIDE SEQUENCE [LARGE SCALE GENOMIC DNA]</scope>
    <source>
        <strain evidence="5 6">CCBAS932</strain>
    </source>
</reference>
<comment type="similarity">
    <text evidence="1">Belongs to the HscB family.</text>
</comment>
<dbReference type="Gene3D" id="1.20.1280.20">
    <property type="entry name" value="HscB, C-terminal domain"/>
    <property type="match status" value="1"/>
</dbReference>
<protein>
    <submittedName>
        <fullName evidence="5">Co-chaperone Hsc20</fullName>
    </submittedName>
</protein>
<dbReference type="NCBIfam" id="TIGR00714">
    <property type="entry name" value="hscB"/>
    <property type="match status" value="1"/>
</dbReference>
<dbReference type="Pfam" id="PF07743">
    <property type="entry name" value="HSCB_C"/>
    <property type="match status" value="1"/>
</dbReference>
<dbReference type="InterPro" id="IPR036386">
    <property type="entry name" value="HscB_C_sf"/>
</dbReference>
<dbReference type="Gene3D" id="1.10.287.110">
    <property type="entry name" value="DnaJ domain"/>
    <property type="match status" value="1"/>
</dbReference>
<name>A0A3N4L4I0_9PEZI</name>
<dbReference type="PANTHER" id="PTHR14021">
    <property type="entry name" value="IRON-SULFUR CLUSTER CO-CHAPERONE PROTEIN HSCB"/>
    <property type="match status" value="1"/>
</dbReference>
<dbReference type="AlphaFoldDB" id="A0A3N4L4I0"/>
<keyword evidence="6" id="KW-1185">Reference proteome</keyword>
<proteinExistence type="inferred from homology"/>
<evidence type="ECO:0000256" key="1">
    <source>
        <dbReference type="ARBA" id="ARBA00010476"/>
    </source>
</evidence>
<dbReference type="InterPro" id="IPR036869">
    <property type="entry name" value="J_dom_sf"/>
</dbReference>
<dbReference type="GO" id="GO:0051087">
    <property type="term" value="F:protein-folding chaperone binding"/>
    <property type="evidence" value="ECO:0007669"/>
    <property type="project" value="InterPro"/>
</dbReference>
<dbReference type="FunCoup" id="A0A3N4L4I0">
    <property type="interactions" value="331"/>
</dbReference>
<dbReference type="PANTHER" id="PTHR14021:SF15">
    <property type="entry name" value="IRON-SULFUR CLUSTER CO-CHAPERONE PROTEIN HSCB"/>
    <property type="match status" value="1"/>
</dbReference>
<dbReference type="Proteomes" id="UP000277580">
    <property type="component" value="Unassembled WGS sequence"/>
</dbReference>
<evidence type="ECO:0000313" key="5">
    <source>
        <dbReference type="EMBL" id="RPB17743.1"/>
    </source>
</evidence>
<dbReference type="GO" id="GO:0005739">
    <property type="term" value="C:mitochondrion"/>
    <property type="evidence" value="ECO:0007669"/>
    <property type="project" value="TreeGrafter"/>
</dbReference>
<dbReference type="GO" id="GO:0051259">
    <property type="term" value="P:protein complex oligomerization"/>
    <property type="evidence" value="ECO:0007669"/>
    <property type="project" value="InterPro"/>
</dbReference>
<organism evidence="5 6">
    <name type="scientific">Morchella conica CCBAS932</name>
    <dbReference type="NCBI Taxonomy" id="1392247"/>
    <lineage>
        <taxon>Eukaryota</taxon>
        <taxon>Fungi</taxon>
        <taxon>Dikarya</taxon>
        <taxon>Ascomycota</taxon>
        <taxon>Pezizomycotina</taxon>
        <taxon>Pezizomycetes</taxon>
        <taxon>Pezizales</taxon>
        <taxon>Morchellaceae</taxon>
        <taxon>Morchella</taxon>
    </lineage>
</organism>
<keyword evidence="3" id="KW-0175">Coiled coil</keyword>
<dbReference type="OrthoDB" id="448954at2759"/>
<dbReference type="EMBL" id="ML119105">
    <property type="protein sequence ID" value="RPB17743.1"/>
    <property type="molecule type" value="Genomic_DNA"/>
</dbReference>
<accession>A0A3N4L4I0</accession>
<dbReference type="InParanoid" id="A0A3N4L4I0"/>
<evidence type="ECO:0000256" key="3">
    <source>
        <dbReference type="SAM" id="Coils"/>
    </source>
</evidence>
<dbReference type="STRING" id="1392247.A0A3N4L4I0"/>
<dbReference type="GO" id="GO:0044571">
    <property type="term" value="P:[2Fe-2S] cluster assembly"/>
    <property type="evidence" value="ECO:0007669"/>
    <property type="project" value="InterPro"/>
</dbReference>
<feature type="domain" description="Co-chaperone HscB C-terminal oligomerisation" evidence="4">
    <location>
        <begin position="104"/>
        <end position="174"/>
    </location>
</feature>
<evidence type="ECO:0000259" key="4">
    <source>
        <dbReference type="Pfam" id="PF07743"/>
    </source>
</evidence>
<gene>
    <name evidence="5" type="ORF">P167DRAFT_556195</name>
</gene>